<feature type="transmembrane region" description="Helical" evidence="2">
    <location>
        <begin position="91"/>
        <end position="115"/>
    </location>
</feature>
<keyword evidence="2" id="KW-0812">Transmembrane</keyword>
<dbReference type="SUPFAM" id="SSF51197">
    <property type="entry name" value="Clavaminate synthase-like"/>
    <property type="match status" value="1"/>
</dbReference>
<feature type="domain" description="JmjC" evidence="3">
    <location>
        <begin position="424"/>
        <end position="596"/>
    </location>
</feature>
<dbReference type="Pfam" id="PF13621">
    <property type="entry name" value="Cupin_8"/>
    <property type="match status" value="1"/>
</dbReference>
<dbReference type="InterPro" id="IPR003347">
    <property type="entry name" value="JmjC_dom"/>
</dbReference>
<gene>
    <name evidence="4" type="ORF">PAUS00366_LOCUS8481</name>
</gene>
<dbReference type="InterPro" id="IPR041667">
    <property type="entry name" value="Cupin_8"/>
</dbReference>
<reference evidence="4" key="1">
    <citation type="submission" date="2021-01" db="EMBL/GenBank/DDBJ databases">
        <authorList>
            <person name="Corre E."/>
            <person name="Pelletier E."/>
            <person name="Niang G."/>
            <person name="Scheremetjew M."/>
            <person name="Finn R."/>
            <person name="Kale V."/>
            <person name="Holt S."/>
            <person name="Cochrane G."/>
            <person name="Meng A."/>
            <person name="Brown T."/>
            <person name="Cohen L."/>
        </authorList>
    </citation>
    <scope>NUCLEOTIDE SEQUENCE</scope>
    <source>
        <strain evidence="4">10249 10 AB</strain>
    </source>
</reference>
<keyword evidence="2" id="KW-0472">Membrane</keyword>
<feature type="compositionally biased region" description="Low complexity" evidence="1">
    <location>
        <begin position="17"/>
        <end position="26"/>
    </location>
</feature>
<keyword evidence="2" id="KW-1133">Transmembrane helix</keyword>
<sequence>MIQRRTVGLDPPAPAVSSGNGTSTTGNGNGNGNGNGLANAFADANFDANGVGKRKRRIRRNGGTGKGTSGRRKANRWLKGLGRILSDDDSIVTLIQITSILVITGCALILAMYFFGAGEIVVGDDDSFNSSVNSWHNSLLLKLNRWFLRREIPIRHELHRDHDNSGHRNSKGKVFEDMAPSSIYTIPGSMPHIGDKSDYYARLRKEYDAMDLTRVEQRYKFNTMPMRANADENFPDSDHLPAPYDIHNCPEYPPQNYPYAWNLLQILDHWNPDDIEIPEDLTIYQGICVFDYKKDYQKVLNYRKKEVPFVVSNDPAVQDTAKRWMAPGYMDRLMGDVRHRTEYSESNHFMYWNAGAQVRRKQHIGLKRGGNAFAGDGHPDGRGVERDLAHWQQPTKMMRMTYKEWLTHANLTEGESVGPHDPHWYYRLIGCGEQSPEGKCDKGSSEYLFDELTFFQPKENLYIVDPAEQKGIHCRFGMSGVIAENHFDQSRNAIAVMGGERRYILSHPNQCSVLSLLPKGHPSARHSAVDWCDPDLDTYPEFAQAESNEVVLQAGDVLYLPTQWFHYIVSLNLNYQCNTRSGITPNYFKPITRCGF</sequence>
<evidence type="ECO:0000256" key="1">
    <source>
        <dbReference type="SAM" id="MobiDB-lite"/>
    </source>
</evidence>
<dbReference type="PROSITE" id="PS51184">
    <property type="entry name" value="JMJC"/>
    <property type="match status" value="1"/>
</dbReference>
<feature type="region of interest" description="Disordered" evidence="1">
    <location>
        <begin position="1"/>
        <end position="34"/>
    </location>
</feature>
<name>A0A7S4EIG6_9STRA</name>
<feature type="region of interest" description="Disordered" evidence="1">
    <location>
        <begin position="51"/>
        <end position="72"/>
    </location>
</feature>
<dbReference type="EMBL" id="HBIX01011248">
    <property type="protein sequence ID" value="CAE0715729.1"/>
    <property type="molecule type" value="Transcribed_RNA"/>
</dbReference>
<proteinExistence type="predicted"/>
<dbReference type="PANTHER" id="PTHR12461:SF98">
    <property type="entry name" value="CUPIN-LIKE DOMAIN-CONTAINING PROTEIN"/>
    <property type="match status" value="1"/>
</dbReference>
<evidence type="ECO:0000259" key="3">
    <source>
        <dbReference type="PROSITE" id="PS51184"/>
    </source>
</evidence>
<accession>A0A7S4EIG6</accession>
<dbReference type="AlphaFoldDB" id="A0A7S4EIG6"/>
<protein>
    <recommendedName>
        <fullName evidence="3">JmjC domain-containing protein</fullName>
    </recommendedName>
</protein>
<dbReference type="Gene3D" id="2.60.120.650">
    <property type="entry name" value="Cupin"/>
    <property type="match status" value="1"/>
</dbReference>
<evidence type="ECO:0000313" key="4">
    <source>
        <dbReference type="EMBL" id="CAE0715729.1"/>
    </source>
</evidence>
<organism evidence="4">
    <name type="scientific">Pseudo-nitzschia australis</name>
    <dbReference type="NCBI Taxonomy" id="44445"/>
    <lineage>
        <taxon>Eukaryota</taxon>
        <taxon>Sar</taxon>
        <taxon>Stramenopiles</taxon>
        <taxon>Ochrophyta</taxon>
        <taxon>Bacillariophyta</taxon>
        <taxon>Bacillariophyceae</taxon>
        <taxon>Bacillariophycidae</taxon>
        <taxon>Bacillariales</taxon>
        <taxon>Bacillariaceae</taxon>
        <taxon>Pseudo-nitzschia</taxon>
    </lineage>
</organism>
<evidence type="ECO:0000256" key="2">
    <source>
        <dbReference type="SAM" id="Phobius"/>
    </source>
</evidence>
<dbReference type="PANTHER" id="PTHR12461">
    <property type="entry name" value="HYPOXIA-INDUCIBLE FACTOR 1 ALPHA INHIBITOR-RELATED"/>
    <property type="match status" value="1"/>
</dbReference>